<evidence type="ECO:0000256" key="3">
    <source>
        <dbReference type="ARBA" id="ARBA00017468"/>
    </source>
</evidence>
<evidence type="ECO:0000313" key="11">
    <source>
        <dbReference type="Proteomes" id="UP000266272"/>
    </source>
</evidence>
<name>A0A395N8K8_TRIAR</name>
<dbReference type="GO" id="GO:0004577">
    <property type="term" value="F:N-acetylglucosaminyldiphosphodolichol N-acetylglucosaminyltransferase activity"/>
    <property type="evidence" value="ECO:0007669"/>
    <property type="project" value="UniProtKB-EC"/>
</dbReference>
<dbReference type="STRING" id="490622.A0A395N8K8"/>
<comment type="similarity">
    <text evidence="7">Belongs to the glycosyltransferase 28 family.</text>
</comment>
<organism evidence="10 11">
    <name type="scientific">Trichoderma arundinaceum</name>
    <dbReference type="NCBI Taxonomy" id="490622"/>
    <lineage>
        <taxon>Eukaryota</taxon>
        <taxon>Fungi</taxon>
        <taxon>Dikarya</taxon>
        <taxon>Ascomycota</taxon>
        <taxon>Pezizomycotina</taxon>
        <taxon>Sordariomycetes</taxon>
        <taxon>Hypocreomycetidae</taxon>
        <taxon>Hypocreales</taxon>
        <taxon>Hypocreaceae</taxon>
        <taxon>Trichoderma</taxon>
    </lineage>
</organism>
<dbReference type="InterPro" id="IPR052474">
    <property type="entry name" value="UDP-GlcNAc_transferase"/>
</dbReference>
<dbReference type="Pfam" id="PF04101">
    <property type="entry name" value="Glyco_tran_28_C"/>
    <property type="match status" value="1"/>
</dbReference>
<dbReference type="EC" id="2.4.1.141" evidence="2 7"/>
<evidence type="ECO:0000256" key="5">
    <source>
        <dbReference type="ARBA" id="ARBA00032061"/>
    </source>
</evidence>
<protein>
    <recommendedName>
        <fullName evidence="3 7">UDP-N-acetylglucosamine transferase subunit ALG13</fullName>
        <ecNumber evidence="2 7">2.4.1.141</ecNumber>
    </recommendedName>
    <alternativeName>
        <fullName evidence="5 7">Asparagine-linked glycosylation protein 13</fullName>
    </alternativeName>
</protein>
<dbReference type="GO" id="GO:0006488">
    <property type="term" value="P:dolichol-linked oligosaccharide biosynthetic process"/>
    <property type="evidence" value="ECO:0007669"/>
    <property type="project" value="TreeGrafter"/>
</dbReference>
<dbReference type="InterPro" id="IPR007235">
    <property type="entry name" value="Glyco_trans_28_C"/>
</dbReference>
<dbReference type="OrthoDB" id="20273at2759"/>
<evidence type="ECO:0000256" key="4">
    <source>
        <dbReference type="ARBA" id="ARBA00024804"/>
    </source>
</evidence>
<dbReference type="PANTHER" id="PTHR47043">
    <property type="entry name" value="UDP-N-ACETYLGLUCOSAMINE TRANSFERASE SUBUNIT ALG13"/>
    <property type="match status" value="1"/>
</dbReference>
<proteinExistence type="inferred from homology"/>
<comment type="subunit">
    <text evidence="1 7">Heterodimer with ALG14 to form a functional enzyme.</text>
</comment>
<comment type="subcellular location">
    <subcellularLocation>
        <location evidence="7">Endoplasmic reticulum</location>
    </subcellularLocation>
</comment>
<dbReference type="Gene3D" id="3.40.50.2000">
    <property type="entry name" value="Glycogen Phosphorylase B"/>
    <property type="match status" value="1"/>
</dbReference>
<dbReference type="EMBL" id="PXOA01000845">
    <property type="protein sequence ID" value="RFU72470.1"/>
    <property type="molecule type" value="Genomic_DNA"/>
</dbReference>
<comment type="caution">
    <text evidence="10">The sequence shown here is derived from an EMBL/GenBank/DDBJ whole genome shotgun (WGS) entry which is preliminary data.</text>
</comment>
<keyword evidence="11" id="KW-1185">Reference proteome</keyword>
<reference evidence="10 11" key="1">
    <citation type="journal article" date="2018" name="PLoS Pathog.">
        <title>Evolution of structural diversity of trichothecenes, a family of toxins produced by plant pathogenic and entomopathogenic fungi.</title>
        <authorList>
            <person name="Proctor R.H."/>
            <person name="McCormick S.P."/>
            <person name="Kim H.S."/>
            <person name="Cardoza R.E."/>
            <person name="Stanley A.M."/>
            <person name="Lindo L."/>
            <person name="Kelly A."/>
            <person name="Brown D.W."/>
            <person name="Lee T."/>
            <person name="Vaughan M.M."/>
            <person name="Alexander N.J."/>
            <person name="Busman M."/>
            <person name="Gutierrez S."/>
        </authorList>
    </citation>
    <scope>NUCLEOTIDE SEQUENCE [LARGE SCALE GENOMIC DNA]</scope>
    <source>
        <strain evidence="10 11">IBT 40837</strain>
    </source>
</reference>
<feature type="region of interest" description="Disordered" evidence="8">
    <location>
        <begin position="169"/>
        <end position="207"/>
    </location>
</feature>
<evidence type="ECO:0000313" key="10">
    <source>
        <dbReference type="EMBL" id="RFU72470.1"/>
    </source>
</evidence>
<dbReference type="SUPFAM" id="SSF53756">
    <property type="entry name" value="UDP-Glycosyltransferase/glycogen phosphorylase"/>
    <property type="match status" value="1"/>
</dbReference>
<evidence type="ECO:0000256" key="1">
    <source>
        <dbReference type="ARBA" id="ARBA00011198"/>
    </source>
</evidence>
<evidence type="ECO:0000256" key="7">
    <source>
        <dbReference type="RuleBase" id="RU362128"/>
    </source>
</evidence>
<accession>A0A395N8K8</accession>
<comment type="function">
    <text evidence="4 7">Involved in protein N-glycosylation. Essential for the second step of the dolichol-linked oligosaccharide pathway.</text>
</comment>
<evidence type="ECO:0000256" key="2">
    <source>
        <dbReference type="ARBA" id="ARBA00012614"/>
    </source>
</evidence>
<evidence type="ECO:0000256" key="8">
    <source>
        <dbReference type="SAM" id="MobiDB-lite"/>
    </source>
</evidence>
<dbReference type="GO" id="GO:0043541">
    <property type="term" value="C:UDP-N-acetylglucosamine transferase complex"/>
    <property type="evidence" value="ECO:0007669"/>
    <property type="project" value="TreeGrafter"/>
</dbReference>
<feature type="domain" description="Glycosyl transferase family 28 C-terminal" evidence="9">
    <location>
        <begin position="8"/>
        <end position="160"/>
    </location>
</feature>
<keyword evidence="7 10" id="KW-0808">Transferase</keyword>
<sequence>MANLQRHCLVTVGATVGFKKLTEQVLQPAFWQFLGSEGFTSLRIQCGPDISWASAQLASLEDDVPQGLIVDVFGSTKNLMRDEMLLCKASDGSRLTGLVISHAGTGTILDAWKVGLPVIVVPNEELLDNHQVEMAKHLAKEGYAIMSTASRTDLQGAIHKVDLLWEDNKSRWPPHPVQPRKDPGGLRLWDLHPQEVEKEEDAQMTND</sequence>
<keyword evidence="7 10" id="KW-0328">Glycosyltransferase</keyword>
<feature type="compositionally biased region" description="Basic and acidic residues" evidence="8">
    <location>
        <begin position="179"/>
        <end position="196"/>
    </location>
</feature>
<keyword evidence="7" id="KW-0256">Endoplasmic reticulum</keyword>
<comment type="catalytic activity">
    <reaction evidence="6">
        <text>an N-acetyl-alpha-D-glucosaminyl-diphospho-di-trans,poly-cis-dolichol + UDP-N-acetyl-alpha-D-glucosamine = an N,N'-diacetylchitobiosyl-diphospho-di-trans,poly-cis-dolichol + UDP + H(+)</text>
        <dbReference type="Rhea" id="RHEA:23380"/>
        <dbReference type="Rhea" id="RHEA-COMP:19507"/>
        <dbReference type="Rhea" id="RHEA-COMP:19510"/>
        <dbReference type="ChEBI" id="CHEBI:15378"/>
        <dbReference type="ChEBI" id="CHEBI:57269"/>
        <dbReference type="ChEBI" id="CHEBI:57705"/>
        <dbReference type="ChEBI" id="CHEBI:58223"/>
        <dbReference type="ChEBI" id="CHEBI:58427"/>
        <dbReference type="EC" id="2.4.1.141"/>
    </reaction>
</comment>
<dbReference type="AlphaFoldDB" id="A0A395N8K8"/>
<dbReference type="PANTHER" id="PTHR47043:SF1">
    <property type="entry name" value="UDP-N-ACETYLGLUCOSAMINE TRANSFERASE SUBUNIT ALG13"/>
    <property type="match status" value="1"/>
</dbReference>
<feature type="compositionally biased region" description="Acidic residues" evidence="8">
    <location>
        <begin position="197"/>
        <end position="207"/>
    </location>
</feature>
<dbReference type="Proteomes" id="UP000266272">
    <property type="component" value="Unassembled WGS sequence"/>
</dbReference>
<gene>
    <name evidence="7" type="primary">ALG13</name>
    <name evidence="10" type="ORF">TARUN_9779</name>
</gene>
<evidence type="ECO:0000259" key="9">
    <source>
        <dbReference type="Pfam" id="PF04101"/>
    </source>
</evidence>
<evidence type="ECO:0000256" key="6">
    <source>
        <dbReference type="ARBA" id="ARBA00048184"/>
    </source>
</evidence>